<dbReference type="InParanoid" id="A0A3N4KSG1"/>
<feature type="region of interest" description="Disordered" evidence="1">
    <location>
        <begin position="964"/>
        <end position="1019"/>
    </location>
</feature>
<dbReference type="PANTHER" id="PTHR34491:SF118">
    <property type="entry name" value="SNAD"/>
    <property type="match status" value="1"/>
</dbReference>
<feature type="compositionally biased region" description="Low complexity" evidence="1">
    <location>
        <begin position="964"/>
        <end position="981"/>
    </location>
</feature>
<feature type="compositionally biased region" description="Pro residues" evidence="1">
    <location>
        <begin position="404"/>
        <end position="418"/>
    </location>
</feature>
<feature type="region of interest" description="Disordered" evidence="1">
    <location>
        <begin position="1217"/>
        <end position="1252"/>
    </location>
</feature>
<proteinExistence type="predicted"/>
<evidence type="ECO:0008006" key="4">
    <source>
        <dbReference type="Google" id="ProtNLM"/>
    </source>
</evidence>
<feature type="compositionally biased region" description="Low complexity" evidence="1">
    <location>
        <begin position="1"/>
        <end position="15"/>
    </location>
</feature>
<dbReference type="EMBL" id="ML119128">
    <property type="protein sequence ID" value="RPB12448.1"/>
    <property type="molecule type" value="Genomic_DNA"/>
</dbReference>
<evidence type="ECO:0000313" key="2">
    <source>
        <dbReference type="EMBL" id="RPB12448.1"/>
    </source>
</evidence>
<dbReference type="Proteomes" id="UP000277580">
    <property type="component" value="Unassembled WGS sequence"/>
</dbReference>
<dbReference type="GO" id="GO:0070823">
    <property type="term" value="C:HDA1 complex"/>
    <property type="evidence" value="ECO:0007669"/>
    <property type="project" value="InterPro"/>
</dbReference>
<dbReference type="InterPro" id="IPR038609">
    <property type="entry name" value="HDA1_su2/3_sf"/>
</dbReference>
<dbReference type="Gene3D" id="3.40.50.12360">
    <property type="match status" value="1"/>
</dbReference>
<feature type="compositionally biased region" description="Polar residues" evidence="1">
    <location>
        <begin position="1036"/>
        <end position="1052"/>
    </location>
</feature>
<dbReference type="STRING" id="1392247.A0A3N4KSG1"/>
<feature type="region of interest" description="Disordered" evidence="1">
    <location>
        <begin position="1"/>
        <end position="184"/>
    </location>
</feature>
<feature type="compositionally biased region" description="Polar residues" evidence="1">
    <location>
        <begin position="1394"/>
        <end position="1411"/>
    </location>
</feature>
<feature type="compositionally biased region" description="Pro residues" evidence="1">
    <location>
        <begin position="427"/>
        <end position="437"/>
    </location>
</feature>
<feature type="region of interest" description="Disordered" evidence="1">
    <location>
        <begin position="1140"/>
        <end position="1167"/>
    </location>
</feature>
<feature type="compositionally biased region" description="Low complexity" evidence="1">
    <location>
        <begin position="380"/>
        <end position="403"/>
    </location>
</feature>
<evidence type="ECO:0000313" key="3">
    <source>
        <dbReference type="Proteomes" id="UP000277580"/>
    </source>
</evidence>
<dbReference type="Pfam" id="PF11496">
    <property type="entry name" value="HDA2-3"/>
    <property type="match status" value="1"/>
</dbReference>
<protein>
    <recommendedName>
        <fullName evidence="4">HDA1 complex subunit</fullName>
    </recommendedName>
</protein>
<feature type="region of interest" description="Disordered" evidence="1">
    <location>
        <begin position="327"/>
        <end position="482"/>
    </location>
</feature>
<feature type="compositionally biased region" description="Acidic residues" evidence="1">
    <location>
        <begin position="1142"/>
        <end position="1152"/>
    </location>
</feature>
<gene>
    <name evidence="2" type="ORF">P167DRAFT_605614</name>
</gene>
<feature type="compositionally biased region" description="Pro residues" evidence="1">
    <location>
        <begin position="514"/>
        <end position="523"/>
    </location>
</feature>
<feature type="compositionally biased region" description="Acidic residues" evidence="1">
    <location>
        <begin position="78"/>
        <end position="91"/>
    </location>
</feature>
<dbReference type="OrthoDB" id="3647690at2759"/>
<name>A0A3N4KSG1_9PEZI</name>
<dbReference type="InterPro" id="IPR021006">
    <property type="entry name" value="Hda2/3"/>
</dbReference>
<feature type="region of interest" description="Disordered" evidence="1">
    <location>
        <begin position="497"/>
        <end position="566"/>
    </location>
</feature>
<sequence length="1430" mass="155634">MSRTCSSSSSSIQQPELKKKKQARKAPRAPEEIDPFFEPVAKRLRSRSQSRPRDRRLSSSSSTSSYASARSALAPTVEETEGTPPTEEEIPDSLAYLDAPPLSPAPVTSSAEALSRRRQRNFDVVIEKIPGFDRSQYTSYNSDPESHPPIQAEPPSVPPPPPPTPQIPPPQPQPQQQQIIVESFTKVSQIERSSQSVLLVYEESVLVPASQIVTPASSGTKPGEGEEGPGSTIIPETPQQQQQKQKQPAAGHNNPRKKKKPHIASGQEGPTTLPPPPPPPQILLEAQLLLLRTPALANTQSQSASGATAIPAAPAISKEHIKAIKAPAPQHPKHSEVVEAAVQQPARISTAATTTSTTAATASTSVNRDPPALATNGSGPPKVLAATATATATAVATAVATDQTPPPPPPGPTAPPNHPTTDLQPAHPLPAPAPPPISAFSSWFTNREPRPAPKVSKQRRRKAAVVAPQNNGDNAAEDMSGAQSLLLRERLAKRREERNAKILTARSARSQFSPVPPATPPTPAAAALPASSTPPPPPPQQQPNLATSGTAAGNGLGDVAPGSLGVTTPVESVAVKEEASADDVHINLAVIEDAPPPPPVQVAQDVEIQDVEIQDAEIQSIEIEVQPQPQLEPQLEEPQLQPQLEPEPQPQPQQPAPQTKMQSPFRTPYLGPAEYAIGLPLRTKTVTPKAIDQKTAYLISITEKHGEIKRYLSNPHGADAALVDAMQEILANTGKIATHPDLLMKKIEVSDAAAGKEADYHAAMSSKFVFLRAFLVAVRQQHLKIVIVAERGKIIDILEIFLRGIRIAYTRLDQLSTLPKIPHDDNEGLVRVFLLPSSKSGSVVNVADCLIAMDSSFDATLPEVHKCRSNSYEVGKLAPVFRLVAINSIEHLRLCSPPGQEVPLYVYIETLKNLRQQVGVATQDYGSAVSRAPTKITKWLQKKAEGKLEIPEIPELPLFEITSHAQPTTPNTSTSTTNNSSGNEGCDKRKRQETQTVVSPQQDAKRTRVNDPEPMGPIPEFVECLTPHVVGDVTHVSDSMPSQAPTDQSSVLGHTDNEGHRTLAESVAMDISEGDQTAVEDNKTDHVVTAIEIEDSMDHTATAEKQVEEQVEMQVEEQVEEQVEMQVEVQVEVQVEEKVVEGEQEEEEEEAEDIPKDNPVTFPEISSTNGLNIESLSREQLVAAFKRQAEGLQQWMESAGRLQLRHDELKKQLADTRKELRRSQKTQRDAENRKEHTSKELAKVRNERNKADEELKDARARLLAGPPDKAALEQSRAENEKLSEKLRTVECKLQAQNNDFEFLRGQYQEASNGALELNADNTRLQEENSVLERRGADVVVQLRRMQHESQVQARDKQIESLTLQLREREERIARLEHERQVNTRTRGSIGMRASSVSIRGSPIQSRATSPATGPGTYGRESSSTHPLRNG</sequence>
<organism evidence="2 3">
    <name type="scientific">Morchella conica CCBAS932</name>
    <dbReference type="NCBI Taxonomy" id="1392247"/>
    <lineage>
        <taxon>Eukaryota</taxon>
        <taxon>Fungi</taxon>
        <taxon>Dikarya</taxon>
        <taxon>Ascomycota</taxon>
        <taxon>Pezizomycotina</taxon>
        <taxon>Pezizomycetes</taxon>
        <taxon>Pezizales</taxon>
        <taxon>Morchellaceae</taxon>
        <taxon>Morchella</taxon>
    </lineage>
</organism>
<feature type="region of interest" description="Disordered" evidence="1">
    <location>
        <begin position="637"/>
        <end position="667"/>
    </location>
</feature>
<keyword evidence="3" id="KW-1185">Reference proteome</keyword>
<feature type="compositionally biased region" description="Pro residues" evidence="1">
    <location>
        <begin position="272"/>
        <end position="281"/>
    </location>
</feature>
<accession>A0A3N4KSG1</accession>
<feature type="region of interest" description="Disordered" evidence="1">
    <location>
        <begin position="1392"/>
        <end position="1430"/>
    </location>
</feature>
<feature type="compositionally biased region" description="Basic residues" evidence="1">
    <location>
        <begin position="18"/>
        <end position="27"/>
    </location>
</feature>
<feature type="compositionally biased region" description="Pro residues" evidence="1">
    <location>
        <begin position="645"/>
        <end position="655"/>
    </location>
</feature>
<feature type="compositionally biased region" description="Low complexity" evidence="1">
    <location>
        <begin position="349"/>
        <end position="365"/>
    </location>
</feature>
<feature type="compositionally biased region" description="Pro residues" evidence="1">
    <location>
        <begin position="532"/>
        <end position="541"/>
    </location>
</feature>
<feature type="compositionally biased region" description="Polar residues" evidence="1">
    <location>
        <begin position="1419"/>
        <end position="1430"/>
    </location>
</feature>
<feature type="region of interest" description="Disordered" evidence="1">
    <location>
        <begin position="209"/>
        <end position="286"/>
    </location>
</feature>
<feature type="compositionally biased region" description="Low complexity" evidence="1">
    <location>
        <begin position="229"/>
        <end position="247"/>
    </location>
</feature>
<dbReference type="PANTHER" id="PTHR34491">
    <property type="entry name" value="A-TYPE INCLUSION PROTEIN, PUTATIVE-RELATED"/>
    <property type="match status" value="1"/>
</dbReference>
<feature type="region of interest" description="Disordered" evidence="1">
    <location>
        <begin position="1033"/>
        <end position="1056"/>
    </location>
</feature>
<feature type="compositionally biased region" description="Low complexity" evidence="1">
    <location>
        <begin position="58"/>
        <end position="77"/>
    </location>
</feature>
<reference evidence="2 3" key="1">
    <citation type="journal article" date="2018" name="Nat. Ecol. Evol.">
        <title>Pezizomycetes genomes reveal the molecular basis of ectomycorrhizal truffle lifestyle.</title>
        <authorList>
            <person name="Murat C."/>
            <person name="Payen T."/>
            <person name="Noel B."/>
            <person name="Kuo A."/>
            <person name="Morin E."/>
            <person name="Chen J."/>
            <person name="Kohler A."/>
            <person name="Krizsan K."/>
            <person name="Balestrini R."/>
            <person name="Da Silva C."/>
            <person name="Montanini B."/>
            <person name="Hainaut M."/>
            <person name="Levati E."/>
            <person name="Barry K.W."/>
            <person name="Belfiori B."/>
            <person name="Cichocki N."/>
            <person name="Clum A."/>
            <person name="Dockter R.B."/>
            <person name="Fauchery L."/>
            <person name="Guy J."/>
            <person name="Iotti M."/>
            <person name="Le Tacon F."/>
            <person name="Lindquist E.A."/>
            <person name="Lipzen A."/>
            <person name="Malagnac F."/>
            <person name="Mello A."/>
            <person name="Molinier V."/>
            <person name="Miyauchi S."/>
            <person name="Poulain J."/>
            <person name="Riccioni C."/>
            <person name="Rubini A."/>
            <person name="Sitrit Y."/>
            <person name="Splivallo R."/>
            <person name="Traeger S."/>
            <person name="Wang M."/>
            <person name="Zifcakova L."/>
            <person name="Wipf D."/>
            <person name="Zambonelli A."/>
            <person name="Paolocci F."/>
            <person name="Nowrousian M."/>
            <person name="Ottonello S."/>
            <person name="Baldrian P."/>
            <person name="Spatafora J.W."/>
            <person name="Henrissat B."/>
            <person name="Nagy L.G."/>
            <person name="Aury J.M."/>
            <person name="Wincker P."/>
            <person name="Grigoriev I.V."/>
            <person name="Bonfante P."/>
            <person name="Martin F.M."/>
        </authorList>
    </citation>
    <scope>NUCLEOTIDE SEQUENCE [LARGE SCALE GENOMIC DNA]</scope>
    <source>
        <strain evidence="2 3">CCBAS932</strain>
    </source>
</reference>
<feature type="compositionally biased region" description="Pro residues" evidence="1">
    <location>
        <begin position="151"/>
        <end position="173"/>
    </location>
</feature>
<evidence type="ECO:0000256" key="1">
    <source>
        <dbReference type="SAM" id="MobiDB-lite"/>
    </source>
</evidence>